<accession>A0ABD1W758</accession>
<proteinExistence type="predicted"/>
<sequence length="104" mass="11767">MGGGGKIMKGDVYEAFKKCKRNKTDKYKLAIPSLEKKFAEKYADGISRMLAWKMPKKLTSSAVDNVLESKELEVKSTLIPTKAELEEVYWQELTLCVEQEDTAS</sequence>
<dbReference type="EMBL" id="JBFOLJ010000004">
    <property type="protein sequence ID" value="KAL2545506.1"/>
    <property type="molecule type" value="Genomic_DNA"/>
</dbReference>
<dbReference type="Proteomes" id="UP001604277">
    <property type="component" value="Unassembled WGS sequence"/>
</dbReference>
<gene>
    <name evidence="1" type="ORF">Fot_14739</name>
</gene>
<organism evidence="1 2">
    <name type="scientific">Forsythia ovata</name>
    <dbReference type="NCBI Taxonomy" id="205694"/>
    <lineage>
        <taxon>Eukaryota</taxon>
        <taxon>Viridiplantae</taxon>
        <taxon>Streptophyta</taxon>
        <taxon>Embryophyta</taxon>
        <taxon>Tracheophyta</taxon>
        <taxon>Spermatophyta</taxon>
        <taxon>Magnoliopsida</taxon>
        <taxon>eudicotyledons</taxon>
        <taxon>Gunneridae</taxon>
        <taxon>Pentapetalae</taxon>
        <taxon>asterids</taxon>
        <taxon>lamiids</taxon>
        <taxon>Lamiales</taxon>
        <taxon>Oleaceae</taxon>
        <taxon>Forsythieae</taxon>
        <taxon>Forsythia</taxon>
    </lineage>
</organism>
<comment type="caution">
    <text evidence="1">The sequence shown here is derived from an EMBL/GenBank/DDBJ whole genome shotgun (WGS) entry which is preliminary data.</text>
</comment>
<protein>
    <submittedName>
        <fullName evidence="1">Uncharacterized protein</fullName>
    </submittedName>
</protein>
<reference evidence="2" key="1">
    <citation type="submission" date="2024-07" db="EMBL/GenBank/DDBJ databases">
        <title>Two chromosome-level genome assemblies of Korean endemic species Abeliophyllum distichum and Forsythia ovata (Oleaceae).</title>
        <authorList>
            <person name="Jang H."/>
        </authorList>
    </citation>
    <scope>NUCLEOTIDE SEQUENCE [LARGE SCALE GENOMIC DNA]</scope>
</reference>
<evidence type="ECO:0000313" key="1">
    <source>
        <dbReference type="EMBL" id="KAL2545506.1"/>
    </source>
</evidence>
<keyword evidence="2" id="KW-1185">Reference proteome</keyword>
<name>A0ABD1W758_9LAMI</name>
<dbReference type="AlphaFoldDB" id="A0ABD1W758"/>
<evidence type="ECO:0000313" key="2">
    <source>
        <dbReference type="Proteomes" id="UP001604277"/>
    </source>
</evidence>